<comment type="caution">
    <text evidence="10">Lacks conserved residue(s) required for the propagation of feature annotation.</text>
</comment>
<comment type="similarity">
    <text evidence="1 10 11">Belongs to the HAM1 NTPase family.</text>
</comment>
<dbReference type="GO" id="GO:0046872">
    <property type="term" value="F:metal ion binding"/>
    <property type="evidence" value="ECO:0007669"/>
    <property type="project" value="UniProtKB-KW"/>
</dbReference>
<evidence type="ECO:0000313" key="13">
    <source>
        <dbReference type="Proteomes" id="UP000284822"/>
    </source>
</evidence>
<feature type="active site" description="Proton acceptor" evidence="10">
    <location>
        <position position="70"/>
    </location>
</feature>
<dbReference type="InterPro" id="IPR002637">
    <property type="entry name" value="RdgB/HAM1"/>
</dbReference>
<comment type="subunit">
    <text evidence="2 10">Homodimer.</text>
</comment>
<dbReference type="NCBIfam" id="TIGR00042">
    <property type="entry name" value="RdgB/HAM1 family non-canonical purine NTP pyrophosphatase"/>
    <property type="match status" value="1"/>
</dbReference>
<dbReference type="GO" id="GO:0036222">
    <property type="term" value="F:XTP diphosphatase activity"/>
    <property type="evidence" value="ECO:0007669"/>
    <property type="project" value="UniProtKB-UniRule"/>
</dbReference>
<dbReference type="RefSeq" id="WP_118911312.1">
    <property type="nucleotide sequence ID" value="NZ_QOCS01000035.1"/>
</dbReference>
<accession>A0A417Z0Y5</accession>
<dbReference type="GO" id="GO:0035870">
    <property type="term" value="F:dITP diphosphatase activity"/>
    <property type="evidence" value="ECO:0007669"/>
    <property type="project" value="UniProtKB-UniRule"/>
</dbReference>
<dbReference type="Pfam" id="PF01725">
    <property type="entry name" value="Ham1p_like"/>
    <property type="match status" value="1"/>
</dbReference>
<evidence type="ECO:0000256" key="8">
    <source>
        <dbReference type="ARBA" id="ARBA00051875"/>
    </source>
</evidence>
<dbReference type="HAMAP" id="MF_01405">
    <property type="entry name" value="Non_canon_purine_NTPase"/>
    <property type="match status" value="1"/>
</dbReference>
<dbReference type="GO" id="GO:0005829">
    <property type="term" value="C:cytosol"/>
    <property type="evidence" value="ECO:0007669"/>
    <property type="project" value="TreeGrafter"/>
</dbReference>
<dbReference type="GO" id="GO:0017111">
    <property type="term" value="F:ribonucleoside triphosphate phosphatase activity"/>
    <property type="evidence" value="ECO:0007669"/>
    <property type="project" value="InterPro"/>
</dbReference>
<evidence type="ECO:0000256" key="5">
    <source>
        <dbReference type="ARBA" id="ARBA00022801"/>
    </source>
</evidence>
<dbReference type="EC" id="3.6.1.66" evidence="10"/>
<gene>
    <name evidence="12" type="ORF">DS832_09275</name>
</gene>
<keyword evidence="7 10" id="KW-0546">Nucleotide metabolism</keyword>
<evidence type="ECO:0000256" key="7">
    <source>
        <dbReference type="ARBA" id="ARBA00023080"/>
    </source>
</evidence>
<comment type="catalytic activity">
    <reaction evidence="10">
        <text>ITP + H2O = IMP + diphosphate + H(+)</text>
        <dbReference type="Rhea" id="RHEA:29399"/>
        <dbReference type="ChEBI" id="CHEBI:15377"/>
        <dbReference type="ChEBI" id="CHEBI:15378"/>
        <dbReference type="ChEBI" id="CHEBI:33019"/>
        <dbReference type="ChEBI" id="CHEBI:58053"/>
        <dbReference type="ChEBI" id="CHEBI:61402"/>
        <dbReference type="EC" id="3.6.1.66"/>
    </reaction>
</comment>
<name>A0A417Z0Y5_9LACO</name>
<evidence type="ECO:0000256" key="9">
    <source>
        <dbReference type="ARBA" id="ARBA00052017"/>
    </source>
</evidence>
<protein>
    <recommendedName>
        <fullName evidence="10">dITP/XTP pyrophosphatase</fullName>
        <ecNumber evidence="10">3.6.1.66</ecNumber>
    </recommendedName>
    <alternativeName>
        <fullName evidence="10">Non-canonical purine NTP pyrophosphatase</fullName>
    </alternativeName>
    <alternativeName>
        <fullName evidence="10">Non-standard purine NTP pyrophosphatase</fullName>
    </alternativeName>
    <alternativeName>
        <fullName evidence="10">Nucleoside-triphosphate diphosphatase</fullName>
    </alternativeName>
    <alternativeName>
        <fullName evidence="10">Nucleoside-triphosphate pyrophosphatase</fullName>
        <shortName evidence="10">NTPase</shortName>
    </alternativeName>
</protein>
<dbReference type="AlphaFoldDB" id="A0A417Z0Y5"/>
<evidence type="ECO:0000256" key="4">
    <source>
        <dbReference type="ARBA" id="ARBA00022741"/>
    </source>
</evidence>
<proteinExistence type="inferred from homology"/>
<dbReference type="GO" id="GO:0009146">
    <property type="term" value="P:purine nucleoside triphosphate catabolic process"/>
    <property type="evidence" value="ECO:0007669"/>
    <property type="project" value="UniProtKB-UniRule"/>
</dbReference>
<evidence type="ECO:0000256" key="2">
    <source>
        <dbReference type="ARBA" id="ARBA00011738"/>
    </source>
</evidence>
<evidence type="ECO:0000256" key="11">
    <source>
        <dbReference type="RuleBase" id="RU003781"/>
    </source>
</evidence>
<dbReference type="EMBL" id="QOCS01000035">
    <property type="protein sequence ID" value="RHW44150.1"/>
    <property type="molecule type" value="Genomic_DNA"/>
</dbReference>
<evidence type="ECO:0000256" key="6">
    <source>
        <dbReference type="ARBA" id="ARBA00022842"/>
    </source>
</evidence>
<comment type="caution">
    <text evidence="12">The sequence shown here is derived from an EMBL/GenBank/DDBJ whole genome shotgun (WGS) entry which is preliminary data.</text>
</comment>
<dbReference type="GO" id="GO:0036220">
    <property type="term" value="F:ITP diphosphatase activity"/>
    <property type="evidence" value="ECO:0007669"/>
    <property type="project" value="UniProtKB-UniRule"/>
</dbReference>
<dbReference type="Proteomes" id="UP000284822">
    <property type="component" value="Unassembled WGS sequence"/>
</dbReference>
<feature type="binding site" evidence="10">
    <location>
        <begin position="181"/>
        <end position="182"/>
    </location>
    <ligand>
        <name>substrate</name>
    </ligand>
</feature>
<comment type="function">
    <text evidence="10">Pyrophosphatase that catalyzes the hydrolysis of nucleoside triphosphates to their monophosphate derivatives, with a high preference for the non-canonical purine nucleotides XTP (xanthosine triphosphate), dITP (deoxyinosine triphosphate) and ITP. Seems to function as a house-cleaning enzyme that removes non-canonical purine nucleotides from the nucleotide pool, thus preventing their incorporation into DNA/RNA and avoiding chromosomal lesions.</text>
</comment>
<dbReference type="Gene3D" id="3.90.950.10">
    <property type="match status" value="1"/>
</dbReference>
<comment type="catalytic activity">
    <reaction evidence="9 10">
        <text>XTP + H2O = XMP + diphosphate + H(+)</text>
        <dbReference type="Rhea" id="RHEA:28610"/>
        <dbReference type="ChEBI" id="CHEBI:15377"/>
        <dbReference type="ChEBI" id="CHEBI:15378"/>
        <dbReference type="ChEBI" id="CHEBI:33019"/>
        <dbReference type="ChEBI" id="CHEBI:57464"/>
        <dbReference type="ChEBI" id="CHEBI:61314"/>
        <dbReference type="EC" id="3.6.1.66"/>
    </reaction>
</comment>
<reference evidence="12 13" key="1">
    <citation type="submission" date="2018-07" db="EMBL/GenBank/DDBJ databases">
        <title>Genome sequences of six Lactobacillus spp. isolated from bumble bee guts.</title>
        <authorList>
            <person name="Motta E.V.S."/>
            <person name="Moran N.A."/>
        </authorList>
    </citation>
    <scope>NUCLEOTIDE SEQUENCE [LARGE SCALE GENOMIC DNA]</scope>
    <source>
        <strain evidence="12 13">LV-8.1</strain>
    </source>
</reference>
<feature type="binding site" evidence="10">
    <location>
        <begin position="153"/>
        <end position="156"/>
    </location>
    <ligand>
        <name>substrate</name>
    </ligand>
</feature>
<dbReference type="GO" id="GO:0000166">
    <property type="term" value="F:nucleotide binding"/>
    <property type="evidence" value="ECO:0007669"/>
    <property type="project" value="UniProtKB-KW"/>
</dbReference>
<dbReference type="InterPro" id="IPR020922">
    <property type="entry name" value="dITP/XTP_pyrophosphatase"/>
</dbReference>
<keyword evidence="3 10" id="KW-0479">Metal-binding</keyword>
<dbReference type="InterPro" id="IPR029001">
    <property type="entry name" value="ITPase-like_fam"/>
</dbReference>
<dbReference type="CDD" id="cd00515">
    <property type="entry name" value="HAM1"/>
    <property type="match status" value="1"/>
</dbReference>
<evidence type="ECO:0000256" key="10">
    <source>
        <dbReference type="HAMAP-Rule" id="MF_01405"/>
    </source>
</evidence>
<feature type="binding site" evidence="10">
    <location>
        <begin position="8"/>
        <end position="13"/>
    </location>
    <ligand>
        <name>substrate</name>
    </ligand>
</feature>
<feature type="binding site" evidence="10">
    <location>
        <position position="176"/>
    </location>
    <ligand>
        <name>substrate</name>
    </ligand>
</feature>
<evidence type="ECO:0000256" key="1">
    <source>
        <dbReference type="ARBA" id="ARBA00008023"/>
    </source>
</evidence>
<evidence type="ECO:0000313" key="12">
    <source>
        <dbReference type="EMBL" id="RHW44150.1"/>
    </source>
</evidence>
<keyword evidence="4 10" id="KW-0547">Nucleotide-binding</keyword>
<dbReference type="PANTHER" id="PTHR11067:SF9">
    <property type="entry name" value="INOSINE TRIPHOSPHATE PYROPHOSPHATASE"/>
    <property type="match status" value="1"/>
</dbReference>
<keyword evidence="6 10" id="KW-0460">Magnesium</keyword>
<organism evidence="12 13">
    <name type="scientific">Bombilactobacillus bombi</name>
    <dbReference type="NCBI Taxonomy" id="1303590"/>
    <lineage>
        <taxon>Bacteria</taxon>
        <taxon>Bacillati</taxon>
        <taxon>Bacillota</taxon>
        <taxon>Bacilli</taxon>
        <taxon>Lactobacillales</taxon>
        <taxon>Lactobacillaceae</taxon>
        <taxon>Bombilactobacillus</taxon>
    </lineage>
</organism>
<keyword evidence="5 10" id="KW-0378">Hydrolase</keyword>
<dbReference type="SUPFAM" id="SSF52972">
    <property type="entry name" value="ITPase-like"/>
    <property type="match status" value="1"/>
</dbReference>
<comment type="cofactor">
    <cofactor evidence="10">
        <name>Mg(2+)</name>
        <dbReference type="ChEBI" id="CHEBI:18420"/>
    </cofactor>
    <text evidence="10">Binds 1 Mg(2+) ion per subunit.</text>
</comment>
<evidence type="ECO:0000256" key="3">
    <source>
        <dbReference type="ARBA" id="ARBA00022723"/>
    </source>
</evidence>
<sequence>MSELLIATKNRNKAHEFAAALNDKQLQIKTLLDYPNFPEIAETGLTFSENAHLKVAAVIKELNVPTLADDSGLMVDYLHGQPGVRSARYAGDHNDAANNAKLLAELAGVPLEQRQAQFVTTIVYCNPNTNQEIEVVGQLTGQILPVPRGNNGFGYDPLFYVPSLNKSLAQLTMEQKNRISHRGQAIKKFVAEYQKLK</sequence>
<feature type="binding site" evidence="10">
    <location>
        <position position="71"/>
    </location>
    <ligand>
        <name>substrate</name>
    </ligand>
</feature>
<dbReference type="FunFam" id="3.90.950.10:FF:000001">
    <property type="entry name" value="dITP/XTP pyrophosphatase"/>
    <property type="match status" value="1"/>
</dbReference>
<dbReference type="PANTHER" id="PTHR11067">
    <property type="entry name" value="INOSINE TRIPHOSPHATE PYROPHOSPHATASE/HAM1 PROTEIN"/>
    <property type="match status" value="1"/>
</dbReference>
<feature type="binding site" evidence="10">
    <location>
        <position position="70"/>
    </location>
    <ligand>
        <name>Mg(2+)</name>
        <dbReference type="ChEBI" id="CHEBI:18420"/>
    </ligand>
</feature>
<comment type="catalytic activity">
    <reaction evidence="8 10">
        <text>dITP + H2O = dIMP + diphosphate + H(+)</text>
        <dbReference type="Rhea" id="RHEA:28342"/>
        <dbReference type="ChEBI" id="CHEBI:15377"/>
        <dbReference type="ChEBI" id="CHEBI:15378"/>
        <dbReference type="ChEBI" id="CHEBI:33019"/>
        <dbReference type="ChEBI" id="CHEBI:61194"/>
        <dbReference type="ChEBI" id="CHEBI:61382"/>
        <dbReference type="EC" id="3.6.1.66"/>
    </reaction>
</comment>
<dbReference type="GO" id="GO:0009117">
    <property type="term" value="P:nucleotide metabolic process"/>
    <property type="evidence" value="ECO:0007669"/>
    <property type="project" value="UniProtKB-KW"/>
</dbReference>
<dbReference type="NCBIfam" id="NF011397">
    <property type="entry name" value="PRK14822.1"/>
    <property type="match status" value="1"/>
</dbReference>